<accession>A0A512N8S5</accession>
<dbReference type="Pfam" id="PF01618">
    <property type="entry name" value="MotA_ExbB"/>
    <property type="match status" value="1"/>
</dbReference>
<dbReference type="InterPro" id="IPR050790">
    <property type="entry name" value="ExbB/TolQ_transport"/>
</dbReference>
<name>A0A512N8S5_9HYPH</name>
<feature type="transmembrane region" description="Helical" evidence="10">
    <location>
        <begin position="146"/>
        <end position="169"/>
    </location>
</feature>
<evidence type="ECO:0000313" key="13">
    <source>
        <dbReference type="Proteomes" id="UP000321058"/>
    </source>
</evidence>
<keyword evidence="5 10" id="KW-0132">Cell division</keyword>
<evidence type="ECO:0000256" key="3">
    <source>
        <dbReference type="ARBA" id="ARBA00022475"/>
    </source>
</evidence>
<dbReference type="AlphaFoldDB" id="A0A512N8S5"/>
<feature type="transmembrane region" description="Helical" evidence="10">
    <location>
        <begin position="32"/>
        <end position="53"/>
    </location>
</feature>
<dbReference type="GO" id="GO:0017038">
    <property type="term" value="P:protein import"/>
    <property type="evidence" value="ECO:0007669"/>
    <property type="project" value="TreeGrafter"/>
</dbReference>
<organism evidence="12 13">
    <name type="scientific">Reyranella soli</name>
    <dbReference type="NCBI Taxonomy" id="1230389"/>
    <lineage>
        <taxon>Bacteria</taxon>
        <taxon>Pseudomonadati</taxon>
        <taxon>Pseudomonadota</taxon>
        <taxon>Alphaproteobacteria</taxon>
        <taxon>Hyphomicrobiales</taxon>
        <taxon>Reyranellaceae</taxon>
        <taxon>Reyranella</taxon>
    </lineage>
</organism>
<keyword evidence="4 10" id="KW-0997">Cell inner membrane</keyword>
<keyword evidence="9 10" id="KW-0131">Cell cycle</keyword>
<evidence type="ECO:0000256" key="9">
    <source>
        <dbReference type="ARBA" id="ARBA00023306"/>
    </source>
</evidence>
<reference evidence="12 13" key="1">
    <citation type="submission" date="2019-07" db="EMBL/GenBank/DDBJ databases">
        <title>Whole genome shotgun sequence of Reyranella soli NBRC 108950.</title>
        <authorList>
            <person name="Hosoyama A."/>
            <person name="Uohara A."/>
            <person name="Ohji S."/>
            <person name="Ichikawa N."/>
        </authorList>
    </citation>
    <scope>NUCLEOTIDE SEQUENCE [LARGE SCALE GENOMIC DNA]</scope>
    <source>
        <strain evidence="12 13">NBRC 108950</strain>
    </source>
</reference>
<gene>
    <name evidence="10" type="primary">tolQ</name>
    <name evidence="12" type="ORF">RSO01_25480</name>
</gene>
<dbReference type="GO" id="GO:0005886">
    <property type="term" value="C:plasma membrane"/>
    <property type="evidence" value="ECO:0007669"/>
    <property type="project" value="UniProtKB-SubCell"/>
</dbReference>
<dbReference type="NCBIfam" id="TIGR02796">
    <property type="entry name" value="tolQ"/>
    <property type="match status" value="1"/>
</dbReference>
<evidence type="ECO:0000256" key="7">
    <source>
        <dbReference type="ARBA" id="ARBA00022989"/>
    </source>
</evidence>
<proteinExistence type="inferred from homology"/>
<dbReference type="HAMAP" id="MF_02202">
    <property type="entry name" value="TolQ"/>
    <property type="match status" value="1"/>
</dbReference>
<evidence type="ECO:0000256" key="5">
    <source>
        <dbReference type="ARBA" id="ARBA00022618"/>
    </source>
</evidence>
<dbReference type="PANTHER" id="PTHR30625">
    <property type="entry name" value="PROTEIN TOLQ"/>
    <property type="match status" value="1"/>
</dbReference>
<sequence length="244" mass="26416">MDAFAQVASTPLGGSTGPIDMSVYGLFMQADWVVKAVMIALLLASFWSWAIIFEKMLRLRSLKKSAQAFEDTFWSGVSLEDLYDRVGAKPDDPMSSIFSAAMREWRRSVSKGLATSATARAALRQRIEQVMSVTIQREMEAIEKRLGFLATVGANATFVGLFGTVWGIMNSFGHIAQSKNTSLAVVAPGISEALFATAIGLVAAIPAAGAYNILSGQVARYAQQLESFAGEFITILSRQLEEQV</sequence>
<keyword evidence="3 10" id="KW-1003">Cell membrane</keyword>
<dbReference type="PANTHER" id="PTHR30625:SF3">
    <property type="entry name" value="TOL-PAL SYSTEM PROTEIN TOLQ"/>
    <property type="match status" value="1"/>
</dbReference>
<comment type="function">
    <text evidence="10">Part of the Tol-Pal system, which plays a role in outer membrane invagination during cell division and is important for maintaining outer membrane integrity.</text>
</comment>
<comment type="caution">
    <text evidence="12">The sequence shown here is derived from an EMBL/GenBank/DDBJ whole genome shotgun (WGS) entry which is preliminary data.</text>
</comment>
<keyword evidence="8 10" id="KW-0472">Membrane</keyword>
<evidence type="ECO:0000256" key="4">
    <source>
        <dbReference type="ARBA" id="ARBA00022519"/>
    </source>
</evidence>
<evidence type="ECO:0000256" key="8">
    <source>
        <dbReference type="ARBA" id="ARBA00023136"/>
    </source>
</evidence>
<dbReference type="InterPro" id="IPR002898">
    <property type="entry name" value="MotA_ExbB_proton_chnl"/>
</dbReference>
<feature type="domain" description="MotA/TolQ/ExbB proton channel" evidence="11">
    <location>
        <begin position="96"/>
        <end position="226"/>
    </location>
</feature>
<dbReference type="RefSeq" id="WP_147149468.1">
    <property type="nucleotide sequence ID" value="NZ_BKAJ01000037.1"/>
</dbReference>
<comment type="subunit">
    <text evidence="10">The Tol-Pal system is composed of five core proteins: the inner membrane proteins TolA, TolQ and TolR, the periplasmic protein TolB and the outer membrane protein Pal. They form a network linking the inner and outer membranes and the peptidoglycan layer.</text>
</comment>
<keyword evidence="6 10" id="KW-0812">Transmembrane</keyword>
<evidence type="ECO:0000256" key="1">
    <source>
        <dbReference type="ARBA" id="ARBA00004651"/>
    </source>
</evidence>
<dbReference type="OrthoDB" id="9805133at2"/>
<comment type="similarity">
    <text evidence="2 10">Belongs to the ExbB/TolQ family.</text>
</comment>
<feature type="transmembrane region" description="Helical" evidence="10">
    <location>
        <begin position="189"/>
        <end position="214"/>
    </location>
</feature>
<evidence type="ECO:0000256" key="10">
    <source>
        <dbReference type="HAMAP-Rule" id="MF_02202"/>
    </source>
</evidence>
<dbReference type="InterPro" id="IPR014163">
    <property type="entry name" value="Tol-Pal_TolQ"/>
</dbReference>
<evidence type="ECO:0000313" key="12">
    <source>
        <dbReference type="EMBL" id="GEP55382.1"/>
    </source>
</evidence>
<keyword evidence="13" id="KW-1185">Reference proteome</keyword>
<protein>
    <recommendedName>
        <fullName evidence="10">Tol-Pal system protein TolQ</fullName>
    </recommendedName>
</protein>
<evidence type="ECO:0000259" key="11">
    <source>
        <dbReference type="Pfam" id="PF01618"/>
    </source>
</evidence>
<dbReference type="GO" id="GO:0043213">
    <property type="term" value="P:bacteriocin transport"/>
    <property type="evidence" value="ECO:0007669"/>
    <property type="project" value="InterPro"/>
</dbReference>
<keyword evidence="7 10" id="KW-1133">Transmembrane helix</keyword>
<dbReference type="GO" id="GO:0051301">
    <property type="term" value="P:cell division"/>
    <property type="evidence" value="ECO:0007669"/>
    <property type="project" value="UniProtKB-UniRule"/>
</dbReference>
<comment type="subcellular location">
    <subcellularLocation>
        <location evidence="10">Cell inner membrane</location>
        <topology evidence="10">Multi-pass membrane protein</topology>
    </subcellularLocation>
    <subcellularLocation>
        <location evidence="1">Cell membrane</location>
        <topology evidence="1">Multi-pass membrane protein</topology>
    </subcellularLocation>
</comment>
<evidence type="ECO:0000256" key="2">
    <source>
        <dbReference type="ARBA" id="ARBA00010442"/>
    </source>
</evidence>
<dbReference type="Proteomes" id="UP000321058">
    <property type="component" value="Unassembled WGS sequence"/>
</dbReference>
<dbReference type="EMBL" id="BKAJ01000037">
    <property type="protein sequence ID" value="GEP55382.1"/>
    <property type="molecule type" value="Genomic_DNA"/>
</dbReference>
<evidence type="ECO:0000256" key="6">
    <source>
        <dbReference type="ARBA" id="ARBA00022692"/>
    </source>
</evidence>